<evidence type="ECO:0000256" key="8">
    <source>
        <dbReference type="ARBA" id="ARBA00022573"/>
    </source>
</evidence>
<dbReference type="GO" id="GO:0009236">
    <property type="term" value="P:cobalamin biosynthetic process"/>
    <property type="evidence" value="ECO:0007669"/>
    <property type="project" value="UniProtKB-UniRule"/>
</dbReference>
<dbReference type="GO" id="GO:0051073">
    <property type="term" value="F:adenosylcobinamide-GDP ribazoletransferase activity"/>
    <property type="evidence" value="ECO:0007669"/>
    <property type="project" value="UniProtKB-UniRule"/>
</dbReference>
<feature type="transmembrane region" description="Helical" evidence="19">
    <location>
        <begin position="186"/>
        <end position="205"/>
    </location>
</feature>
<proteinExistence type="inferred from homology"/>
<protein>
    <recommendedName>
        <fullName evidence="6 19">Adenosylcobinamide-GDP ribazoletransferase</fullName>
        <ecNumber evidence="5 19">2.7.8.26</ecNumber>
    </recommendedName>
    <alternativeName>
        <fullName evidence="16 19">Cobalamin synthase</fullName>
    </alternativeName>
    <alternativeName>
        <fullName evidence="15 19">Cobalamin-5'-phosphate synthase</fullName>
    </alternativeName>
</protein>
<keyword evidence="11 19" id="KW-0460">Magnesium</keyword>
<evidence type="ECO:0000256" key="15">
    <source>
        <dbReference type="ARBA" id="ARBA00032605"/>
    </source>
</evidence>
<evidence type="ECO:0000256" key="3">
    <source>
        <dbReference type="ARBA" id="ARBA00004663"/>
    </source>
</evidence>
<comment type="cofactor">
    <cofactor evidence="1 19">
        <name>Mg(2+)</name>
        <dbReference type="ChEBI" id="CHEBI:18420"/>
    </cofactor>
</comment>
<evidence type="ECO:0000256" key="19">
    <source>
        <dbReference type="HAMAP-Rule" id="MF_00719"/>
    </source>
</evidence>
<dbReference type="EC" id="2.7.8.26" evidence="5 19"/>
<dbReference type="UniPathway" id="UPA00148">
    <property type="reaction ID" value="UER00238"/>
</dbReference>
<dbReference type="RefSeq" id="WP_184218248.1">
    <property type="nucleotide sequence ID" value="NZ_JACIIU010000001.1"/>
</dbReference>
<evidence type="ECO:0000313" key="20">
    <source>
        <dbReference type="EMBL" id="MBB6259518.1"/>
    </source>
</evidence>
<accession>A0A841M074</accession>
<evidence type="ECO:0000256" key="4">
    <source>
        <dbReference type="ARBA" id="ARBA00010561"/>
    </source>
</evidence>
<sequence>MTKKTISRSIVHTLGFLSRLPLPAHWYGGSDESLQDHAYAFPLAGAVLGAIGALSLIIASQLGLPPMGAALITFLTLAFITGALHEDGLGDTADGFFGGSTQTRRLEIMKDSHIGTFAAITLIGTIWLKTIFLATIIEKSGAQSAALAIIAIEAASRAAMMSLWYKLPSARSGGLSDKIGAPSLEATQTALIIGVGILGIGFTIIASVATFLFALLVALLILWGFANLSLAKIGGQTGDVLGAAQQITVLSLLLALVISL</sequence>
<comment type="pathway">
    <text evidence="3 19">Cofactor biosynthesis; adenosylcobalamin biosynthesis; adenosylcobalamin from cob(II)yrinate a,c-diamide: step 7/7.</text>
</comment>
<organism evidence="20 21">
    <name type="scientific">Paenochrobactrum gallinarii</name>
    <dbReference type="NCBI Taxonomy" id="643673"/>
    <lineage>
        <taxon>Bacteria</taxon>
        <taxon>Pseudomonadati</taxon>
        <taxon>Pseudomonadota</taxon>
        <taxon>Alphaproteobacteria</taxon>
        <taxon>Hyphomicrobiales</taxon>
        <taxon>Brucellaceae</taxon>
        <taxon>Paenochrobactrum</taxon>
    </lineage>
</organism>
<evidence type="ECO:0000256" key="9">
    <source>
        <dbReference type="ARBA" id="ARBA00022679"/>
    </source>
</evidence>
<evidence type="ECO:0000256" key="6">
    <source>
        <dbReference type="ARBA" id="ARBA00015850"/>
    </source>
</evidence>
<evidence type="ECO:0000313" key="21">
    <source>
        <dbReference type="Proteomes" id="UP000555393"/>
    </source>
</evidence>
<comment type="similarity">
    <text evidence="4 19">Belongs to the CobS family.</text>
</comment>
<feature type="transmembrane region" description="Helical" evidence="19">
    <location>
        <begin position="240"/>
        <end position="258"/>
    </location>
</feature>
<dbReference type="PANTHER" id="PTHR34148:SF1">
    <property type="entry name" value="ADENOSYLCOBINAMIDE-GDP RIBAZOLETRANSFERASE"/>
    <property type="match status" value="1"/>
</dbReference>
<dbReference type="NCBIfam" id="TIGR00317">
    <property type="entry name" value="cobS"/>
    <property type="match status" value="1"/>
</dbReference>
<feature type="transmembrane region" description="Helical" evidence="19">
    <location>
        <begin position="64"/>
        <end position="84"/>
    </location>
</feature>
<feature type="transmembrane region" description="Helical" evidence="19">
    <location>
        <begin position="114"/>
        <end position="137"/>
    </location>
</feature>
<dbReference type="PANTHER" id="PTHR34148">
    <property type="entry name" value="ADENOSYLCOBINAMIDE-GDP RIBAZOLETRANSFERASE"/>
    <property type="match status" value="1"/>
</dbReference>
<dbReference type="Proteomes" id="UP000555393">
    <property type="component" value="Unassembled WGS sequence"/>
</dbReference>
<gene>
    <name evidence="19" type="primary">cobS</name>
    <name evidence="20" type="ORF">FHS77_000026</name>
</gene>
<keyword evidence="10 19" id="KW-0812">Transmembrane</keyword>
<evidence type="ECO:0000256" key="7">
    <source>
        <dbReference type="ARBA" id="ARBA00022475"/>
    </source>
</evidence>
<keyword evidence="7 19" id="KW-1003">Cell membrane</keyword>
<evidence type="ECO:0000256" key="10">
    <source>
        <dbReference type="ARBA" id="ARBA00022692"/>
    </source>
</evidence>
<evidence type="ECO:0000256" key="16">
    <source>
        <dbReference type="ARBA" id="ARBA00032853"/>
    </source>
</evidence>
<evidence type="ECO:0000256" key="11">
    <source>
        <dbReference type="ARBA" id="ARBA00022842"/>
    </source>
</evidence>
<keyword evidence="9 19" id="KW-0808">Transferase</keyword>
<comment type="subcellular location">
    <subcellularLocation>
        <location evidence="2 19">Cell membrane</location>
        <topology evidence="2 19">Multi-pass membrane protein</topology>
    </subcellularLocation>
</comment>
<name>A0A841M074_9HYPH</name>
<evidence type="ECO:0000256" key="18">
    <source>
        <dbReference type="ARBA" id="ARBA00049504"/>
    </source>
</evidence>
<dbReference type="GO" id="GO:0008818">
    <property type="term" value="F:cobalamin 5'-phosphate synthase activity"/>
    <property type="evidence" value="ECO:0007669"/>
    <property type="project" value="UniProtKB-UniRule"/>
</dbReference>
<feature type="transmembrane region" description="Helical" evidence="19">
    <location>
        <begin position="38"/>
        <end position="58"/>
    </location>
</feature>
<evidence type="ECO:0000256" key="2">
    <source>
        <dbReference type="ARBA" id="ARBA00004651"/>
    </source>
</evidence>
<keyword evidence="21" id="KW-1185">Reference proteome</keyword>
<evidence type="ECO:0000256" key="5">
    <source>
        <dbReference type="ARBA" id="ARBA00013200"/>
    </source>
</evidence>
<evidence type="ECO:0000256" key="17">
    <source>
        <dbReference type="ARBA" id="ARBA00048623"/>
    </source>
</evidence>
<keyword evidence="8 19" id="KW-0169">Cobalamin biosynthesis</keyword>
<dbReference type="Pfam" id="PF02654">
    <property type="entry name" value="CobS"/>
    <property type="match status" value="1"/>
</dbReference>
<comment type="function">
    <text evidence="14 19">Joins adenosylcobinamide-GDP and alpha-ribazole to generate adenosylcobalamin (Ado-cobalamin). Also synthesizes adenosylcobalamin 5'-phosphate from adenosylcobinamide-GDP and alpha-ribazole 5'-phosphate.</text>
</comment>
<dbReference type="AlphaFoldDB" id="A0A841M074"/>
<dbReference type="EMBL" id="JACIIU010000001">
    <property type="protein sequence ID" value="MBB6259518.1"/>
    <property type="molecule type" value="Genomic_DNA"/>
</dbReference>
<evidence type="ECO:0000256" key="14">
    <source>
        <dbReference type="ARBA" id="ARBA00025228"/>
    </source>
</evidence>
<evidence type="ECO:0000256" key="13">
    <source>
        <dbReference type="ARBA" id="ARBA00023136"/>
    </source>
</evidence>
<keyword evidence="12 19" id="KW-1133">Transmembrane helix</keyword>
<dbReference type="GO" id="GO:0005886">
    <property type="term" value="C:plasma membrane"/>
    <property type="evidence" value="ECO:0007669"/>
    <property type="project" value="UniProtKB-SubCell"/>
</dbReference>
<evidence type="ECO:0000256" key="1">
    <source>
        <dbReference type="ARBA" id="ARBA00001946"/>
    </source>
</evidence>
<evidence type="ECO:0000256" key="12">
    <source>
        <dbReference type="ARBA" id="ARBA00022989"/>
    </source>
</evidence>
<comment type="catalytic activity">
    <reaction evidence="17 19">
        <text>alpha-ribazole + adenosylcob(III)inamide-GDP = adenosylcob(III)alamin + GMP + H(+)</text>
        <dbReference type="Rhea" id="RHEA:16049"/>
        <dbReference type="ChEBI" id="CHEBI:10329"/>
        <dbReference type="ChEBI" id="CHEBI:15378"/>
        <dbReference type="ChEBI" id="CHEBI:18408"/>
        <dbReference type="ChEBI" id="CHEBI:58115"/>
        <dbReference type="ChEBI" id="CHEBI:60487"/>
        <dbReference type="EC" id="2.7.8.26"/>
    </reaction>
</comment>
<reference evidence="20 21" key="1">
    <citation type="submission" date="2020-08" db="EMBL/GenBank/DDBJ databases">
        <title>Genomic Encyclopedia of Type Strains, Phase IV (KMG-IV): sequencing the most valuable type-strain genomes for metagenomic binning, comparative biology and taxonomic classification.</title>
        <authorList>
            <person name="Goeker M."/>
        </authorList>
    </citation>
    <scope>NUCLEOTIDE SEQUENCE [LARGE SCALE GENOMIC DNA]</scope>
    <source>
        <strain evidence="20 21">DSM 22336</strain>
    </source>
</reference>
<dbReference type="HAMAP" id="MF_00719">
    <property type="entry name" value="CobS"/>
    <property type="match status" value="1"/>
</dbReference>
<comment type="caution">
    <text evidence="20">The sequence shown here is derived from an EMBL/GenBank/DDBJ whole genome shotgun (WGS) entry which is preliminary data.</text>
</comment>
<comment type="catalytic activity">
    <reaction evidence="18 19">
        <text>alpha-ribazole 5'-phosphate + adenosylcob(III)inamide-GDP = adenosylcob(III)alamin 5'-phosphate + GMP + H(+)</text>
        <dbReference type="Rhea" id="RHEA:23560"/>
        <dbReference type="ChEBI" id="CHEBI:15378"/>
        <dbReference type="ChEBI" id="CHEBI:57918"/>
        <dbReference type="ChEBI" id="CHEBI:58115"/>
        <dbReference type="ChEBI" id="CHEBI:60487"/>
        <dbReference type="ChEBI" id="CHEBI:60493"/>
        <dbReference type="EC" id="2.7.8.26"/>
    </reaction>
</comment>
<dbReference type="InterPro" id="IPR003805">
    <property type="entry name" value="CobS"/>
</dbReference>
<keyword evidence="13 19" id="KW-0472">Membrane</keyword>